<protein>
    <submittedName>
        <fullName evidence="1">Uncharacterized protein</fullName>
    </submittedName>
</protein>
<reference evidence="1" key="1">
    <citation type="submission" date="2020-02" db="EMBL/GenBank/DDBJ databases">
        <authorList>
            <person name="Meier V. D."/>
        </authorList>
    </citation>
    <scope>NUCLEOTIDE SEQUENCE</scope>
    <source>
        <strain evidence="1">AVDCRST_MAG18</strain>
    </source>
</reference>
<sequence>MLSRDWFALQLRCAERAAAIVNLPIEEALLRFTVVYLRLGLGPTFDPDAPLWREYLRGVASAGDRAAFTAAFCAEYGLPQAASPFGCFGYTHVPEEGRIRLHFVNADRSGAGPLSRERIPVRRAELRALFAEVAGCCSSVRTVRGNSWLHGIAAYRRLYPPEYGASALPAPMAEEFQYMALWGQFLDHRGEIKAALARPFLAGLARARTIDALSAAVPRQVYEAECAIKPFYLFYGLPAPSGGTP</sequence>
<proteinExistence type="predicted"/>
<gene>
    <name evidence="1" type="ORF">AVDCRST_MAG18-4722</name>
</gene>
<evidence type="ECO:0000313" key="1">
    <source>
        <dbReference type="EMBL" id="CAA9589715.1"/>
    </source>
</evidence>
<dbReference type="EMBL" id="CADCWN010000382">
    <property type="protein sequence ID" value="CAA9589715.1"/>
    <property type="molecule type" value="Genomic_DNA"/>
</dbReference>
<dbReference type="AlphaFoldDB" id="A0A6J4VVX8"/>
<accession>A0A6J4VVX8</accession>
<organism evidence="1">
    <name type="scientific">uncultured Thermomicrobiales bacterium</name>
    <dbReference type="NCBI Taxonomy" id="1645740"/>
    <lineage>
        <taxon>Bacteria</taxon>
        <taxon>Pseudomonadati</taxon>
        <taxon>Thermomicrobiota</taxon>
        <taxon>Thermomicrobia</taxon>
        <taxon>Thermomicrobiales</taxon>
        <taxon>environmental samples</taxon>
    </lineage>
</organism>
<name>A0A6J4VVX8_9BACT</name>